<dbReference type="Gene3D" id="1.20.1250.20">
    <property type="entry name" value="MFS general substrate transporter like domains"/>
    <property type="match status" value="2"/>
</dbReference>
<evidence type="ECO:0000313" key="9">
    <source>
        <dbReference type="Proteomes" id="UP000287166"/>
    </source>
</evidence>
<organism evidence="8 9">
    <name type="scientific">Sparassis crispa</name>
    <dbReference type="NCBI Taxonomy" id="139825"/>
    <lineage>
        <taxon>Eukaryota</taxon>
        <taxon>Fungi</taxon>
        <taxon>Dikarya</taxon>
        <taxon>Basidiomycota</taxon>
        <taxon>Agaricomycotina</taxon>
        <taxon>Agaricomycetes</taxon>
        <taxon>Polyporales</taxon>
        <taxon>Sparassidaceae</taxon>
        <taxon>Sparassis</taxon>
    </lineage>
</organism>
<evidence type="ECO:0000256" key="6">
    <source>
        <dbReference type="SAM" id="Phobius"/>
    </source>
</evidence>
<accession>A0A401GTY9</accession>
<evidence type="ECO:0000313" key="8">
    <source>
        <dbReference type="EMBL" id="GBE85688.1"/>
    </source>
</evidence>
<feature type="domain" description="Major facilitator superfamily (MFS) profile" evidence="7">
    <location>
        <begin position="1"/>
        <end position="467"/>
    </location>
</feature>
<dbReference type="PANTHER" id="PTHR42718:SF9">
    <property type="entry name" value="MAJOR FACILITATOR SUPERFAMILY MULTIDRUG TRANSPORTER MFSC"/>
    <property type="match status" value="1"/>
</dbReference>
<dbReference type="GO" id="GO:0022857">
    <property type="term" value="F:transmembrane transporter activity"/>
    <property type="evidence" value="ECO:0007669"/>
    <property type="project" value="InterPro"/>
</dbReference>
<dbReference type="PROSITE" id="PS50850">
    <property type="entry name" value="MFS"/>
    <property type="match status" value="1"/>
</dbReference>
<evidence type="ECO:0000256" key="1">
    <source>
        <dbReference type="ARBA" id="ARBA00004141"/>
    </source>
</evidence>
<dbReference type="EMBL" id="BFAD01000008">
    <property type="protein sequence ID" value="GBE85688.1"/>
    <property type="molecule type" value="Genomic_DNA"/>
</dbReference>
<dbReference type="STRING" id="139825.A0A401GTY9"/>
<keyword evidence="5 6" id="KW-0472">Membrane</keyword>
<feature type="transmembrane region" description="Helical" evidence="6">
    <location>
        <begin position="137"/>
        <end position="158"/>
    </location>
</feature>
<dbReference type="RefSeq" id="XP_027616601.1">
    <property type="nucleotide sequence ID" value="XM_027760800.1"/>
</dbReference>
<evidence type="ECO:0000256" key="3">
    <source>
        <dbReference type="ARBA" id="ARBA00022692"/>
    </source>
</evidence>
<feature type="transmembrane region" description="Helical" evidence="6">
    <location>
        <begin position="364"/>
        <end position="383"/>
    </location>
</feature>
<feature type="transmembrane region" description="Helical" evidence="6">
    <location>
        <begin position="444"/>
        <end position="463"/>
    </location>
</feature>
<proteinExistence type="predicted"/>
<dbReference type="SUPFAM" id="SSF103473">
    <property type="entry name" value="MFS general substrate transporter"/>
    <property type="match status" value="1"/>
</dbReference>
<dbReference type="GeneID" id="38782605"/>
<feature type="transmembrane region" description="Helical" evidence="6">
    <location>
        <begin position="164"/>
        <end position="186"/>
    </location>
</feature>
<dbReference type="AlphaFoldDB" id="A0A401GTY9"/>
<feature type="transmembrane region" description="Helical" evidence="6">
    <location>
        <begin position="404"/>
        <end position="424"/>
    </location>
</feature>
<feature type="transmembrane region" description="Helical" evidence="6">
    <location>
        <begin position="275"/>
        <end position="297"/>
    </location>
</feature>
<dbReference type="GO" id="GO:0016020">
    <property type="term" value="C:membrane"/>
    <property type="evidence" value="ECO:0007669"/>
    <property type="project" value="UniProtKB-SubCell"/>
</dbReference>
<sequence>MLSGPSSNVLSPAQTLVDGRVPPKYSTFRRYFLLLIYCCAQFLDAVNNCALYSAIPSLVISLNISESQSTWIISAFQLTFASFLLISGRVSDVYSPKLVFTAGIAALGAISIGAGFVHDKITLIILRALPTEQARAIGIFGGCGAVGNVLGLIIGAIFVEFASWHWVFWFVALVAFPIAGISLLLVPSPERRLNVEPKAAKWKSLDIGGVSILTVALILFIFSITSGSTDGWASAAVLSPLIISVVMIVTFFYYETRIPFSRAAVPPRTWFLPNFSVLFVTALLPYFWWTTIFMTYTTLWQDVYHWSVISTAIHMIPIGVLSFVMSFSGPLSSVINSKWIIACGEFLLVVATILLAFADGPDKYWRFVFPGFVLGSGGAMLTFTHTNIAIFQTCPPSFSGTVGAIFNAALQLGSAIGIAAVGSIQTSVQAKHGGPDSYSGAQAAFWFLLGIVCVELVSMLIFYHTKTRRVDVLPEKIQEDTKGELDFHDKAVDNKLAVADTEEPANEVEVLNVDELAISPV</sequence>
<dbReference type="OrthoDB" id="440755at2759"/>
<feature type="transmembrane region" description="Helical" evidence="6">
    <location>
        <begin position="232"/>
        <end position="254"/>
    </location>
</feature>
<keyword evidence="3 6" id="KW-0812">Transmembrane</keyword>
<dbReference type="InterPro" id="IPR036259">
    <property type="entry name" value="MFS_trans_sf"/>
</dbReference>
<keyword evidence="9" id="KW-1185">Reference proteome</keyword>
<dbReference type="InterPro" id="IPR011701">
    <property type="entry name" value="MFS"/>
</dbReference>
<dbReference type="InterPro" id="IPR020846">
    <property type="entry name" value="MFS_dom"/>
</dbReference>
<feature type="transmembrane region" description="Helical" evidence="6">
    <location>
        <begin position="303"/>
        <end position="327"/>
    </location>
</feature>
<feature type="transmembrane region" description="Helical" evidence="6">
    <location>
        <begin position="98"/>
        <end position="117"/>
    </location>
</feature>
<evidence type="ECO:0000259" key="7">
    <source>
        <dbReference type="PROSITE" id="PS50850"/>
    </source>
</evidence>
<feature type="transmembrane region" description="Helical" evidence="6">
    <location>
        <begin position="207"/>
        <end position="226"/>
    </location>
</feature>
<evidence type="ECO:0000256" key="2">
    <source>
        <dbReference type="ARBA" id="ARBA00022448"/>
    </source>
</evidence>
<name>A0A401GTY9_9APHY</name>
<feature type="transmembrane region" description="Helical" evidence="6">
    <location>
        <begin position="31"/>
        <end position="55"/>
    </location>
</feature>
<dbReference type="PANTHER" id="PTHR42718">
    <property type="entry name" value="MAJOR FACILITATOR SUPERFAMILY MULTIDRUG TRANSPORTER MFSC"/>
    <property type="match status" value="1"/>
</dbReference>
<keyword evidence="4 6" id="KW-1133">Transmembrane helix</keyword>
<keyword evidence="2" id="KW-0813">Transport</keyword>
<evidence type="ECO:0000256" key="4">
    <source>
        <dbReference type="ARBA" id="ARBA00022989"/>
    </source>
</evidence>
<feature type="transmembrane region" description="Helical" evidence="6">
    <location>
        <begin position="339"/>
        <end position="358"/>
    </location>
</feature>
<comment type="caution">
    <text evidence="8">The sequence shown here is derived from an EMBL/GenBank/DDBJ whole genome shotgun (WGS) entry which is preliminary data.</text>
</comment>
<gene>
    <name evidence="8" type="ORF">SCP_0802100</name>
</gene>
<dbReference type="CDD" id="cd17321">
    <property type="entry name" value="MFS_MMR_MDR_like"/>
    <property type="match status" value="1"/>
</dbReference>
<feature type="transmembrane region" description="Helical" evidence="6">
    <location>
        <begin position="67"/>
        <end position="86"/>
    </location>
</feature>
<reference evidence="8 9" key="1">
    <citation type="journal article" date="2018" name="Sci. Rep.">
        <title>Genome sequence of the cauliflower mushroom Sparassis crispa (Hanabiratake) and its association with beneficial usage.</title>
        <authorList>
            <person name="Kiyama R."/>
            <person name="Furutani Y."/>
            <person name="Kawaguchi K."/>
            <person name="Nakanishi T."/>
        </authorList>
    </citation>
    <scope>NUCLEOTIDE SEQUENCE [LARGE SCALE GENOMIC DNA]</scope>
</reference>
<evidence type="ECO:0000256" key="5">
    <source>
        <dbReference type="ARBA" id="ARBA00023136"/>
    </source>
</evidence>
<comment type="subcellular location">
    <subcellularLocation>
        <location evidence="1">Membrane</location>
        <topology evidence="1">Multi-pass membrane protein</topology>
    </subcellularLocation>
</comment>
<dbReference type="InParanoid" id="A0A401GTY9"/>
<dbReference type="Proteomes" id="UP000287166">
    <property type="component" value="Unassembled WGS sequence"/>
</dbReference>
<protein>
    <submittedName>
        <fullName evidence="8">Cephamycin export protein</fullName>
    </submittedName>
</protein>
<dbReference type="Pfam" id="PF07690">
    <property type="entry name" value="MFS_1"/>
    <property type="match status" value="1"/>
</dbReference>